<feature type="compositionally biased region" description="Acidic residues" evidence="1">
    <location>
        <begin position="348"/>
        <end position="363"/>
    </location>
</feature>
<dbReference type="EMBL" id="HBIZ01005362">
    <property type="protein sequence ID" value="CAE0750478.1"/>
    <property type="molecule type" value="Transcribed_RNA"/>
</dbReference>
<keyword evidence="2" id="KW-0472">Membrane</keyword>
<gene>
    <name evidence="3" type="ORF">PCAR00345_LOCUS3063</name>
</gene>
<feature type="region of interest" description="Disordered" evidence="1">
    <location>
        <begin position="337"/>
        <end position="378"/>
    </location>
</feature>
<protein>
    <submittedName>
        <fullName evidence="3">Uncharacterized protein</fullName>
    </submittedName>
</protein>
<reference evidence="3" key="1">
    <citation type="submission" date="2021-01" db="EMBL/GenBank/DDBJ databases">
        <authorList>
            <person name="Corre E."/>
            <person name="Pelletier E."/>
            <person name="Niang G."/>
            <person name="Scheremetjew M."/>
            <person name="Finn R."/>
            <person name="Kale V."/>
            <person name="Holt S."/>
            <person name="Cochrane G."/>
            <person name="Meng A."/>
            <person name="Brown T."/>
            <person name="Cohen L."/>
        </authorList>
    </citation>
    <scope>NUCLEOTIDE SEQUENCE</scope>
    <source>
        <strain evidence="3">CCMP645</strain>
    </source>
</reference>
<feature type="transmembrane region" description="Helical" evidence="2">
    <location>
        <begin position="186"/>
        <end position="211"/>
    </location>
</feature>
<proteinExistence type="predicted"/>
<evidence type="ECO:0000256" key="2">
    <source>
        <dbReference type="SAM" id="Phobius"/>
    </source>
</evidence>
<evidence type="ECO:0000313" key="3">
    <source>
        <dbReference type="EMBL" id="CAE0750478.1"/>
    </source>
</evidence>
<name>A0A7S4B251_CHRCT</name>
<feature type="region of interest" description="Disordered" evidence="1">
    <location>
        <begin position="1"/>
        <end position="22"/>
    </location>
</feature>
<accession>A0A7S4B251</accession>
<organism evidence="3">
    <name type="scientific">Chrysotila carterae</name>
    <name type="common">Marine alga</name>
    <name type="synonym">Syracosphaera carterae</name>
    <dbReference type="NCBI Taxonomy" id="13221"/>
    <lineage>
        <taxon>Eukaryota</taxon>
        <taxon>Haptista</taxon>
        <taxon>Haptophyta</taxon>
        <taxon>Prymnesiophyceae</taxon>
        <taxon>Isochrysidales</taxon>
        <taxon>Isochrysidaceae</taxon>
        <taxon>Chrysotila</taxon>
    </lineage>
</organism>
<keyword evidence="2" id="KW-0812">Transmembrane</keyword>
<sequence>MRRQSRLRHERGESGSSCSEITRKHRRFGTTYGCSAADAALAHRREREVMANAQTRWQYAIPSASTALQQGCELQSTSADVVAAGTNDSAHAGGSKDVTAAAVPSTSSVRMQGAHSWSTRTRSRLLLLIASSTLVAGVQDQRPNASQPMLLQGTELHPPASPPSEVPVFLRVIHTDDDEQHAMPPLAVQAISTLAVCTFLLLLAAAVRLYCRRKRQQQMGGLPDASPDGTWLLVTYDWGSALSQSGRMPLEGINSISDLVCAVVEYGAESVDSEINSHNVDVRYTDGQGVERRLGAKTRFTDVLRARMLRITRRVGDSKEKAGLMWGVAAGTSKRRLRRPIPIHETVHEEEGEDDDDDDDDVSVIESGRAAAMMQPAL</sequence>
<evidence type="ECO:0000256" key="1">
    <source>
        <dbReference type="SAM" id="MobiDB-lite"/>
    </source>
</evidence>
<dbReference type="AlphaFoldDB" id="A0A7S4B251"/>
<keyword evidence="2" id="KW-1133">Transmembrane helix</keyword>